<protein>
    <submittedName>
        <fullName evidence="2">DUF4402 domain-containing protein</fullName>
    </submittedName>
</protein>
<reference evidence="2 3" key="1">
    <citation type="submission" date="2022-08" db="EMBL/GenBank/DDBJ databases">
        <title>Reclassification of Massilia species as members of the genera Telluria, Duganella, Pseudoduganella, Mokoshia gen. nov. and Zemynaea gen. nov. using orthogonal and non-orthogonal genome-based approaches.</title>
        <authorList>
            <person name="Bowman J.P."/>
        </authorList>
    </citation>
    <scope>NUCLEOTIDE SEQUENCE [LARGE SCALE GENOMIC DNA]</scope>
    <source>
        <strain evidence="2 3">JCM 31661</strain>
    </source>
</reference>
<evidence type="ECO:0000256" key="1">
    <source>
        <dbReference type="SAM" id="SignalP"/>
    </source>
</evidence>
<proteinExistence type="predicted"/>
<sequence>MLLRRLALPAGAAVLAALAALLLLAARDSAAQQLTIGNLRALDFGRFVAGSGGAITISPTGLRSRTGGVVLLNSPSTGQAMFSIGRSGNEEGKAVVISLPPNGSTLLSSGSASMAVNAFMVEPASLVSIPAGGATLSVGATLVVAPDQAPGNYTGTFSLIVNYQ</sequence>
<keyword evidence="3" id="KW-1185">Reference proteome</keyword>
<dbReference type="EMBL" id="JANUHA010000008">
    <property type="protein sequence ID" value="MCS0597349.1"/>
    <property type="molecule type" value="Genomic_DNA"/>
</dbReference>
<comment type="caution">
    <text evidence="2">The sequence shown here is derived from an EMBL/GenBank/DDBJ whole genome shotgun (WGS) entry which is preliminary data.</text>
</comment>
<feature type="signal peptide" evidence="1">
    <location>
        <begin position="1"/>
        <end position="25"/>
    </location>
</feature>
<keyword evidence="1" id="KW-0732">Signal</keyword>
<organism evidence="2 3">
    <name type="scientific">Massilia agri</name>
    <dbReference type="NCBI Taxonomy" id="1886785"/>
    <lineage>
        <taxon>Bacteria</taxon>
        <taxon>Pseudomonadati</taxon>
        <taxon>Pseudomonadota</taxon>
        <taxon>Betaproteobacteria</taxon>
        <taxon>Burkholderiales</taxon>
        <taxon>Oxalobacteraceae</taxon>
        <taxon>Telluria group</taxon>
        <taxon>Massilia</taxon>
    </lineage>
</organism>
<evidence type="ECO:0000313" key="2">
    <source>
        <dbReference type="EMBL" id="MCS0597349.1"/>
    </source>
</evidence>
<accession>A0ABT2AMA8</accession>
<evidence type="ECO:0000313" key="3">
    <source>
        <dbReference type="Proteomes" id="UP001206572"/>
    </source>
</evidence>
<dbReference type="Proteomes" id="UP001206572">
    <property type="component" value="Unassembled WGS sequence"/>
</dbReference>
<gene>
    <name evidence="2" type="ORF">NX780_13435</name>
</gene>
<name>A0ABT2AMA8_9BURK</name>
<dbReference type="Pfam" id="PF14352">
    <property type="entry name" value="DUF4402"/>
    <property type="match status" value="1"/>
</dbReference>
<dbReference type="InterPro" id="IPR025514">
    <property type="entry name" value="DUF4402"/>
</dbReference>
<dbReference type="RefSeq" id="WP_258828372.1">
    <property type="nucleotide sequence ID" value="NZ_JANUHA010000008.1"/>
</dbReference>
<feature type="chain" id="PRO_5046231751" evidence="1">
    <location>
        <begin position="26"/>
        <end position="164"/>
    </location>
</feature>